<keyword evidence="1" id="KW-0808">Transferase</keyword>
<keyword evidence="1" id="KW-0418">Kinase</keyword>
<evidence type="ECO:0000313" key="2">
    <source>
        <dbReference type="Proteomes" id="UP001145114"/>
    </source>
</evidence>
<dbReference type="EMBL" id="JAMZIH010000303">
    <property type="protein sequence ID" value="KAJ1679567.1"/>
    <property type="molecule type" value="Genomic_DNA"/>
</dbReference>
<proteinExistence type="predicted"/>
<reference evidence="1" key="1">
    <citation type="submission" date="2022-06" db="EMBL/GenBank/DDBJ databases">
        <title>Phylogenomic reconstructions and comparative analyses of Kickxellomycotina fungi.</title>
        <authorList>
            <person name="Reynolds N.K."/>
            <person name="Stajich J.E."/>
            <person name="Barry K."/>
            <person name="Grigoriev I.V."/>
            <person name="Crous P."/>
            <person name="Smith M.E."/>
        </authorList>
    </citation>
    <scope>NUCLEOTIDE SEQUENCE</scope>
    <source>
        <strain evidence="1">RSA 2271</strain>
    </source>
</reference>
<dbReference type="EC" id="2.7.11.1" evidence="1"/>
<gene>
    <name evidence="1" type="primary">GCN2_1</name>
    <name evidence="1" type="ORF">EV182_001788</name>
</gene>
<keyword evidence="1" id="KW-0396">Initiation factor</keyword>
<name>A0ACC1HSY2_9FUNG</name>
<dbReference type="Proteomes" id="UP001145114">
    <property type="component" value="Unassembled WGS sequence"/>
</dbReference>
<accession>A0ACC1HSY2</accession>
<keyword evidence="2" id="KW-1185">Reference proteome</keyword>
<evidence type="ECO:0000313" key="1">
    <source>
        <dbReference type="EMBL" id="KAJ1679567.1"/>
    </source>
</evidence>
<comment type="caution">
    <text evidence="1">The sequence shown here is derived from an EMBL/GenBank/DDBJ whole genome shotgun (WGS) entry which is preliminary data.</text>
</comment>
<organism evidence="1 2">
    <name type="scientific">Spiromyces aspiralis</name>
    <dbReference type="NCBI Taxonomy" id="68401"/>
    <lineage>
        <taxon>Eukaryota</taxon>
        <taxon>Fungi</taxon>
        <taxon>Fungi incertae sedis</taxon>
        <taxon>Zoopagomycota</taxon>
        <taxon>Kickxellomycotina</taxon>
        <taxon>Kickxellomycetes</taxon>
        <taxon>Kickxellales</taxon>
        <taxon>Kickxellaceae</taxon>
        <taxon>Spiromyces</taxon>
    </lineage>
</organism>
<keyword evidence="1" id="KW-0648">Protein biosynthesis</keyword>
<sequence length="1544" mass="170663">MESYGEAIGSNNTLRTVLNMCGSVGVGKARVYLKQILLALVHLHAAGFVHRSLEPEVVLLVPPASPLSTTGENNISSVSSYGAPSVKLFCVSYREKLQALNRVAPLSSLHRDARDDEDRVKRVAPEVVDHPGMIGRKCDIWSVGIIGLEMIFGRDIVESVEMGREPELLEKYRSELQQSLARVLTKMLAKQPEDRPTAMELLTDPFFSEGVPKREPSVLQLALDSASQGLRHEQNKSFVYSSHGGTTPIDQATSRPRQHSTTYFNIANLRLQPEESEIVGVGGVSIVPVEASSAAMQGLDRKAPAYSLPPIPSQDQAPSADVSSDSDTVARPRRQIVIGRHTQPAPRPSGASVAAQSGLGAPRNEAMIPTQPHMQSRYRTDFQEIEFLGKGGFGSVVKARNIIDGRFYAIKKIKLNSRKMDEGSSNKIFREVTTLSRLHHQNVVRYYTTWVEYVPKGTENIRLAGDSSEEDQDNEEASFLELDSIATFDDQSRQRGVSATSSSNGSEPSMLEMSQAPRTNPASEATDTGNGDGAGGEEGDYVSFSAEYDGQFNTDPFVGPGTTGLYSSLRFGTMGGRNVPPKARNGKKNFGITTVVPATAASSFTSYSESEDESESDNGCACDDSEISIEFESEPCEVKSNGGVAFAPKARGAQESSYASSRSVSSSSSSTTSSRGGSRALAARSRYLHQRKASADDQFDKILYIQMEYCENKTLSDLIAEGIEENEMWRLFRQTLEGLVHIHSCGMIHRDLKPVNIFLSASGDIKIGDFGLATSNYAPIEGPAASGDRQKRGSARRGGNELRGVDATFTADIGTSMYVAPEVANRSSSTHIRYNQKVDMYSLGVILFEMCYPVNTGMERANVIMRLRKQQIEFPPDFPIEQKRLQYQIIRQLLNHNPHQRPSSVELLESGLLPSKMEKEHIRETIHTIANPDQPYYNTLLSTLFSRYTDTHIDATFDYRSVNTAKEQINAVYLDRIREYMIHTFRKHAAIELTTPLMVPKLKEIGYDSFINVAQYLDASGNVVGLPVDPVIPFSRYVARTNLREIKRFCFDRFYRENSAGGQPISGNVASFDIVTNEEAHAVGASEVITVVMDILSDFPAFRNSPLVIMLNHCDVLESILFRVTQYLAEQQIGGAGNVFASLPKHRQASEIGMVYGLLRRYYSTNGSKSQVVRDEIGASLFGSTGLFNIMNNDMRSQLKKLLTGYYRDLAEYKSAVAEFLGEDGLGGFSSIYTLETRKEALIHLQRVQVAFAELEHLISTLELFEIDIDSVVYCPLFTYHRVYYRHGYCFQVLTKSKYPEVLAIGGRYDHLIKQFKYLVNDPATYPQPSAADEAIEDSTMAAAAANSSSMSLRDLVTEYKQIAHTTIARQPTTSGSAALGTGKGVVGFGACFSLDKITQSMAKFEEDLLAHSSVPSFGLWTRKRCDVVVASFGSKNLLKERVELARDLWANQIRADFLYNDDPGMSMEALMSICRDQGMNWIVTLKRKSASKADSELNSGHLSVSSSSSSLYHPREQISKFIYKVRDILQKTEKEGKANQLPI</sequence>
<protein>
    <submittedName>
        <fullName evidence="1">Eukaryotic translation initiation factor 2-alpha kinase</fullName>
        <ecNumber evidence="1">2.7.11.1</ecNumber>
    </submittedName>
</protein>